<dbReference type="PANTHER" id="PTHR30404">
    <property type="entry name" value="N-ACETYLMURAMOYL-L-ALANINE AMIDASE"/>
    <property type="match status" value="1"/>
</dbReference>
<dbReference type="GO" id="GO:0008745">
    <property type="term" value="F:N-acetylmuramoyl-L-alanine amidase activity"/>
    <property type="evidence" value="ECO:0007669"/>
    <property type="project" value="InterPro"/>
</dbReference>
<dbReference type="Proteomes" id="UP000276301">
    <property type="component" value="Unassembled WGS sequence"/>
</dbReference>
<proteinExistence type="predicted"/>
<evidence type="ECO:0000256" key="1">
    <source>
        <dbReference type="ARBA" id="ARBA00022801"/>
    </source>
</evidence>
<dbReference type="InterPro" id="IPR002508">
    <property type="entry name" value="MurNAc-LAA_cat"/>
</dbReference>
<sequence>MRMKWKKSTAAAVLLFGLAAVSLMVHSVSEIMAVTPVFAGEEQELPTIVIDAGHGGFDGGATGVDGIVEKDLNLSIARKLYDLFTVNGFDTVLTRDSDETLEDPSLTTIRKRKNSDIHNRLELAKSYDNCILLSIHQNKFPQSQYFGAQVFYGPKNPQSEALAKITQRRMVEMLQPENTRQYKPCGDSVYLIYNAPMPALLIECGFLSNPDDAYKLIDADYQKKIAFAIFSSTAEYLGLQTPAETAVYRELE</sequence>
<evidence type="ECO:0000259" key="3">
    <source>
        <dbReference type="SMART" id="SM00646"/>
    </source>
</evidence>
<dbReference type="SUPFAM" id="SSF53187">
    <property type="entry name" value="Zn-dependent exopeptidases"/>
    <property type="match status" value="1"/>
</dbReference>
<accession>A0A498CQS4</accession>
<dbReference type="SMART" id="SM00646">
    <property type="entry name" value="Ami_3"/>
    <property type="match status" value="1"/>
</dbReference>
<dbReference type="GO" id="GO:0009253">
    <property type="term" value="P:peptidoglycan catabolic process"/>
    <property type="evidence" value="ECO:0007669"/>
    <property type="project" value="InterPro"/>
</dbReference>
<dbReference type="CDD" id="cd02696">
    <property type="entry name" value="MurNAc-LAA"/>
    <property type="match status" value="1"/>
</dbReference>
<reference evidence="4 5" key="1">
    <citation type="submission" date="2018-10" db="EMBL/GenBank/DDBJ databases">
        <title>Anaerotruncus faecis sp. nov., isolated from human feces.</title>
        <authorList>
            <person name="Wang Y.-J."/>
        </authorList>
    </citation>
    <scope>NUCLEOTIDE SEQUENCE [LARGE SCALE GENOMIC DNA]</scope>
    <source>
        <strain evidence="4 5">22A2-44</strain>
    </source>
</reference>
<feature type="chain" id="PRO_5039113483" evidence="2">
    <location>
        <begin position="28"/>
        <end position="252"/>
    </location>
</feature>
<dbReference type="InterPro" id="IPR050695">
    <property type="entry name" value="N-acetylmuramoyl_amidase_3"/>
</dbReference>
<comment type="caution">
    <text evidence="4">The sequence shown here is derived from an EMBL/GenBank/DDBJ whole genome shotgun (WGS) entry which is preliminary data.</text>
</comment>
<evidence type="ECO:0000256" key="2">
    <source>
        <dbReference type="SAM" id="SignalP"/>
    </source>
</evidence>
<protein>
    <submittedName>
        <fullName evidence="4">N-acetylmuramoyl-L-alanine amidase</fullName>
    </submittedName>
</protein>
<keyword evidence="1" id="KW-0378">Hydrolase</keyword>
<organism evidence="4 5">
    <name type="scientific">Anaerotruncus massiliensis</name>
    <name type="common">ex Liu et al. 2021</name>
    <dbReference type="NCBI Taxonomy" id="2321404"/>
    <lineage>
        <taxon>Bacteria</taxon>
        <taxon>Bacillati</taxon>
        <taxon>Bacillota</taxon>
        <taxon>Clostridia</taxon>
        <taxon>Eubacteriales</taxon>
        <taxon>Oscillospiraceae</taxon>
        <taxon>Anaerotruncus</taxon>
    </lineage>
</organism>
<gene>
    <name evidence="4" type="ORF">D4A47_00545</name>
</gene>
<evidence type="ECO:0000313" key="5">
    <source>
        <dbReference type="Proteomes" id="UP000276301"/>
    </source>
</evidence>
<evidence type="ECO:0000313" key="4">
    <source>
        <dbReference type="EMBL" id="RLL14506.1"/>
    </source>
</evidence>
<dbReference type="GO" id="GO:0030288">
    <property type="term" value="C:outer membrane-bounded periplasmic space"/>
    <property type="evidence" value="ECO:0007669"/>
    <property type="project" value="TreeGrafter"/>
</dbReference>
<feature type="domain" description="MurNAc-LAA" evidence="3">
    <location>
        <begin position="121"/>
        <end position="234"/>
    </location>
</feature>
<keyword evidence="2" id="KW-0732">Signal</keyword>
<dbReference type="AlphaFoldDB" id="A0A498CQS4"/>
<dbReference type="EMBL" id="RCHT01000001">
    <property type="protein sequence ID" value="RLL14506.1"/>
    <property type="molecule type" value="Genomic_DNA"/>
</dbReference>
<keyword evidence="5" id="KW-1185">Reference proteome</keyword>
<dbReference type="PANTHER" id="PTHR30404:SF0">
    <property type="entry name" value="N-ACETYLMURAMOYL-L-ALANINE AMIDASE AMIC"/>
    <property type="match status" value="1"/>
</dbReference>
<feature type="signal peptide" evidence="2">
    <location>
        <begin position="1"/>
        <end position="27"/>
    </location>
</feature>
<dbReference type="Gene3D" id="3.40.630.40">
    <property type="entry name" value="Zn-dependent exopeptidases"/>
    <property type="match status" value="1"/>
</dbReference>
<dbReference type="Pfam" id="PF01520">
    <property type="entry name" value="Amidase_3"/>
    <property type="match status" value="1"/>
</dbReference>
<name>A0A498CQS4_9FIRM</name>